<dbReference type="InterPro" id="IPR006674">
    <property type="entry name" value="HD_domain"/>
</dbReference>
<name>A0ABV1I2V1_9FIRM</name>
<dbReference type="EMBL" id="JBBMFC010000022">
    <property type="protein sequence ID" value="MEQ2579518.1"/>
    <property type="molecule type" value="Genomic_DNA"/>
</dbReference>
<proteinExistence type="predicted"/>
<sequence length="154" mass="18521">MFLFHLTKEDRQKIHQILKQYQEDSRVQSMHGFVQHGRTSTYEHCMNVVKLSFWINKHLHLSANERALLTGALLHDFYLYDWHEKSTWHRWHGFSHPSRAWKNARRHFPMGAKEENIIRSHMWPLIPWQIPKSREAVIVCLADKCCSLYETTAR</sequence>
<evidence type="ECO:0000313" key="2">
    <source>
        <dbReference type="EMBL" id="MEQ2579518.1"/>
    </source>
</evidence>
<reference evidence="2 3" key="1">
    <citation type="submission" date="2024-03" db="EMBL/GenBank/DDBJ databases">
        <title>Human intestinal bacterial collection.</title>
        <authorList>
            <person name="Pauvert C."/>
            <person name="Hitch T.C.A."/>
            <person name="Clavel T."/>
        </authorList>
    </citation>
    <scope>NUCLEOTIDE SEQUENCE [LARGE SCALE GENOMIC DNA]</scope>
    <source>
        <strain evidence="2 3">CLA-AA-H78B</strain>
    </source>
</reference>
<dbReference type="Proteomes" id="UP001470288">
    <property type="component" value="Unassembled WGS sequence"/>
</dbReference>
<dbReference type="RefSeq" id="WP_147600593.1">
    <property type="nucleotide sequence ID" value="NZ_JBBMFC010000022.1"/>
</dbReference>
<gene>
    <name evidence="2" type="ORF">WMO62_11865</name>
</gene>
<dbReference type="Gene3D" id="1.10.3210.10">
    <property type="entry name" value="Hypothetical protein af1432"/>
    <property type="match status" value="1"/>
</dbReference>
<comment type="caution">
    <text evidence="2">The sequence shown here is derived from an EMBL/GenBank/DDBJ whole genome shotgun (WGS) entry which is preliminary data.</text>
</comment>
<dbReference type="InterPro" id="IPR003607">
    <property type="entry name" value="HD/PDEase_dom"/>
</dbReference>
<feature type="domain" description="HD" evidence="1">
    <location>
        <begin position="41"/>
        <end position="145"/>
    </location>
</feature>
<keyword evidence="3" id="KW-1185">Reference proteome</keyword>
<organism evidence="2 3">
    <name type="scientific">Hominiventricola aquisgranensis</name>
    <dbReference type="NCBI Taxonomy" id="3133164"/>
    <lineage>
        <taxon>Bacteria</taxon>
        <taxon>Bacillati</taxon>
        <taxon>Bacillota</taxon>
        <taxon>Clostridia</taxon>
        <taxon>Lachnospirales</taxon>
        <taxon>Lachnospiraceae</taxon>
        <taxon>Hominiventricola</taxon>
    </lineage>
</organism>
<evidence type="ECO:0000259" key="1">
    <source>
        <dbReference type="Pfam" id="PF01966"/>
    </source>
</evidence>
<dbReference type="CDD" id="cd00077">
    <property type="entry name" value="HDc"/>
    <property type="match status" value="1"/>
</dbReference>
<dbReference type="Pfam" id="PF01966">
    <property type="entry name" value="HD"/>
    <property type="match status" value="1"/>
</dbReference>
<evidence type="ECO:0000313" key="3">
    <source>
        <dbReference type="Proteomes" id="UP001470288"/>
    </source>
</evidence>
<dbReference type="SUPFAM" id="SSF109604">
    <property type="entry name" value="HD-domain/PDEase-like"/>
    <property type="match status" value="1"/>
</dbReference>
<accession>A0ABV1I2V1</accession>
<protein>
    <submittedName>
        <fullName evidence="2">HD domain-containing protein</fullName>
    </submittedName>
</protein>